<keyword evidence="3" id="KW-1185">Reference proteome</keyword>
<gene>
    <name evidence="2" type="ORF">PR048_002247</name>
</gene>
<dbReference type="EMBL" id="JARBHB010000001">
    <property type="protein sequence ID" value="KAJ8896901.1"/>
    <property type="molecule type" value="Genomic_DNA"/>
</dbReference>
<protein>
    <recommendedName>
        <fullName evidence="4">DDE-1 domain-containing protein</fullName>
    </recommendedName>
</protein>
<evidence type="ECO:0000313" key="2">
    <source>
        <dbReference type="EMBL" id="KAJ8896901.1"/>
    </source>
</evidence>
<name>A0ABQ9IKQ9_9NEOP</name>
<dbReference type="Proteomes" id="UP001159363">
    <property type="component" value="Chromosome 1"/>
</dbReference>
<evidence type="ECO:0008006" key="4">
    <source>
        <dbReference type="Google" id="ProtNLM"/>
    </source>
</evidence>
<organism evidence="2 3">
    <name type="scientific">Dryococelus australis</name>
    <dbReference type="NCBI Taxonomy" id="614101"/>
    <lineage>
        <taxon>Eukaryota</taxon>
        <taxon>Metazoa</taxon>
        <taxon>Ecdysozoa</taxon>
        <taxon>Arthropoda</taxon>
        <taxon>Hexapoda</taxon>
        <taxon>Insecta</taxon>
        <taxon>Pterygota</taxon>
        <taxon>Neoptera</taxon>
        <taxon>Polyneoptera</taxon>
        <taxon>Phasmatodea</taxon>
        <taxon>Verophasmatodea</taxon>
        <taxon>Anareolatae</taxon>
        <taxon>Phasmatidae</taxon>
        <taxon>Eurycanthinae</taxon>
        <taxon>Dryococelus</taxon>
    </lineage>
</organism>
<sequence length="202" mass="21895">MGELNLTNKADRIVNIDEKKGETITLVACFNAAGNYLPPCIILKGKSTQSPNILVLDGHDSHYSNSDILDYAVENGLCLLCLPPHTTNWLHPADKGRFVRNHSRAFTKVEFGDLIKEAWERVATVGLASNSSRATGMWPVNQNAIPNHAFISEVIPGIAQDFSTCQNPQSNKPTSGPPQSSKPHPTTTAPQLPSTANQITPT</sequence>
<evidence type="ECO:0000256" key="1">
    <source>
        <dbReference type="SAM" id="MobiDB-lite"/>
    </source>
</evidence>
<feature type="region of interest" description="Disordered" evidence="1">
    <location>
        <begin position="162"/>
        <end position="202"/>
    </location>
</feature>
<reference evidence="2 3" key="1">
    <citation type="submission" date="2023-02" db="EMBL/GenBank/DDBJ databases">
        <title>LHISI_Scaffold_Assembly.</title>
        <authorList>
            <person name="Stuart O.P."/>
            <person name="Cleave R."/>
            <person name="Magrath M.J.L."/>
            <person name="Mikheyev A.S."/>
        </authorList>
    </citation>
    <scope>NUCLEOTIDE SEQUENCE [LARGE SCALE GENOMIC DNA]</scope>
    <source>
        <strain evidence="2">Daus_M_001</strain>
        <tissue evidence="2">Leg muscle</tissue>
    </source>
</reference>
<feature type="non-terminal residue" evidence="2">
    <location>
        <position position="202"/>
    </location>
</feature>
<proteinExistence type="predicted"/>
<evidence type="ECO:0000313" key="3">
    <source>
        <dbReference type="Proteomes" id="UP001159363"/>
    </source>
</evidence>
<comment type="caution">
    <text evidence="2">The sequence shown here is derived from an EMBL/GenBank/DDBJ whole genome shotgun (WGS) entry which is preliminary data.</text>
</comment>
<accession>A0ABQ9IKQ9</accession>